<sequence length="220" mass="24850">MTRELKLRMSESALPDYTSQLQELMQRAGVSSLEELSQNAGVPPLQIIRLRRGLALQTPVGVLLKISQGLKISLTELLSVFAPGSVPDEEKASEGNLEQEYQRLQTQIEQQRSVLREEWKQESLHTLESWLLQWPTVVYRVQENPQLPAVKLLRFVSPVEQLMGEWGVEAIAPVGAEVPYEPHLHQLLEGTAKPGEPVIVRYTGYRYGSKLLYRAKVSPV</sequence>
<protein>
    <recommendedName>
        <fullName evidence="1">HTH cro/C1-type domain-containing protein</fullName>
    </recommendedName>
</protein>
<gene>
    <name evidence="2" type="ORF">PLAM_1910</name>
</gene>
<accession>A0A1J1JHZ9</accession>
<evidence type="ECO:0000313" key="2">
    <source>
        <dbReference type="EMBL" id="CUM59876.1"/>
    </source>
</evidence>
<dbReference type="GO" id="GO:0003677">
    <property type="term" value="F:DNA binding"/>
    <property type="evidence" value="ECO:0007669"/>
    <property type="project" value="InterPro"/>
</dbReference>
<dbReference type="SMART" id="SM00530">
    <property type="entry name" value="HTH_XRE"/>
    <property type="match status" value="1"/>
</dbReference>
<dbReference type="SUPFAM" id="SSF47413">
    <property type="entry name" value="lambda repressor-like DNA-binding domains"/>
    <property type="match status" value="1"/>
</dbReference>
<dbReference type="InterPro" id="IPR010982">
    <property type="entry name" value="Lambda_DNA-bd_dom_sf"/>
</dbReference>
<organism evidence="2">
    <name type="scientific">Planktothrix agardhii</name>
    <name type="common">Oscillatoria agardhii</name>
    <dbReference type="NCBI Taxonomy" id="1160"/>
    <lineage>
        <taxon>Bacteria</taxon>
        <taxon>Bacillati</taxon>
        <taxon>Cyanobacteriota</taxon>
        <taxon>Cyanophyceae</taxon>
        <taxon>Oscillatoriophycideae</taxon>
        <taxon>Oscillatoriales</taxon>
        <taxon>Microcoleaceae</taxon>
        <taxon>Planktothrix</taxon>
    </lineage>
</organism>
<name>A0A1J1JHZ9_PLAAG</name>
<dbReference type="PROSITE" id="PS50943">
    <property type="entry name" value="HTH_CROC1"/>
    <property type="match status" value="1"/>
</dbReference>
<dbReference type="Gene3D" id="1.10.260.40">
    <property type="entry name" value="lambda repressor-like DNA-binding domains"/>
    <property type="match status" value="1"/>
</dbReference>
<proteinExistence type="predicted"/>
<feature type="domain" description="HTH cro/C1-type" evidence="1">
    <location>
        <begin position="32"/>
        <end position="77"/>
    </location>
</feature>
<dbReference type="InterPro" id="IPR001387">
    <property type="entry name" value="Cro/C1-type_HTH"/>
</dbReference>
<reference evidence="2" key="1">
    <citation type="submission" date="2015-09" db="EMBL/GenBank/DDBJ databases">
        <authorList>
            <person name="Jackson K.R."/>
            <person name="Lunt B.L."/>
            <person name="Fisher J.N.B."/>
            <person name="Gardner A.V."/>
            <person name="Bailey M.E."/>
            <person name="Deus L.M."/>
            <person name="Earl A.S."/>
            <person name="Gibby P.D."/>
            <person name="Hartmann K.A."/>
            <person name="Liu J.E."/>
            <person name="Manci A.M."/>
            <person name="Nielsen D.A."/>
            <person name="Solomon M.B."/>
            <person name="Breakwell D.P."/>
            <person name="Burnett S.H."/>
            <person name="Grose J.H."/>
        </authorList>
    </citation>
    <scope>NUCLEOTIDE SEQUENCE</scope>
    <source>
        <strain evidence="2">7805</strain>
    </source>
</reference>
<dbReference type="EMBL" id="LO018304">
    <property type="protein sequence ID" value="CUM59876.1"/>
    <property type="molecule type" value="Genomic_DNA"/>
</dbReference>
<evidence type="ECO:0000259" key="1">
    <source>
        <dbReference type="PROSITE" id="PS50943"/>
    </source>
</evidence>
<dbReference type="AlphaFoldDB" id="A0A1J1JHZ9"/>